<evidence type="ECO:0000313" key="2">
    <source>
        <dbReference type="Proteomes" id="UP000712600"/>
    </source>
</evidence>
<sequence>MAIEDTDEHVKATPREIDLHAQLDALHNQVTELLKAWETITEGPKLLSEVQNLKATLGTHSKQLEQSAEKLSQIEVESNDPNKCVRSIAVSIDDPNGISIDSPFTPSIDYPIWISIDALLVKLYAGVE</sequence>
<protein>
    <submittedName>
        <fullName evidence="1">Uncharacterized protein</fullName>
    </submittedName>
</protein>
<evidence type="ECO:0000313" key="1">
    <source>
        <dbReference type="EMBL" id="KAF3485850.1"/>
    </source>
</evidence>
<gene>
    <name evidence="1" type="ORF">F2Q69_00053283</name>
</gene>
<dbReference type="AlphaFoldDB" id="A0A8S9MZ65"/>
<comment type="caution">
    <text evidence="1">The sequence shown here is derived from an EMBL/GenBank/DDBJ whole genome shotgun (WGS) entry which is preliminary data.</text>
</comment>
<dbReference type="Proteomes" id="UP000712600">
    <property type="component" value="Unassembled WGS sequence"/>
</dbReference>
<reference evidence="1" key="1">
    <citation type="submission" date="2019-12" db="EMBL/GenBank/DDBJ databases">
        <title>Genome sequencing and annotation of Brassica cretica.</title>
        <authorList>
            <person name="Studholme D.J."/>
            <person name="Sarris P."/>
        </authorList>
    </citation>
    <scope>NUCLEOTIDE SEQUENCE</scope>
    <source>
        <strain evidence="1">PFS-109/04</strain>
        <tissue evidence="1">Leaf</tissue>
    </source>
</reference>
<accession>A0A8S9MZ65</accession>
<dbReference type="EMBL" id="QGKX02002183">
    <property type="protein sequence ID" value="KAF3485850.1"/>
    <property type="molecule type" value="Genomic_DNA"/>
</dbReference>
<name>A0A8S9MZ65_BRACR</name>
<proteinExistence type="predicted"/>
<organism evidence="1 2">
    <name type="scientific">Brassica cretica</name>
    <name type="common">Mustard</name>
    <dbReference type="NCBI Taxonomy" id="69181"/>
    <lineage>
        <taxon>Eukaryota</taxon>
        <taxon>Viridiplantae</taxon>
        <taxon>Streptophyta</taxon>
        <taxon>Embryophyta</taxon>
        <taxon>Tracheophyta</taxon>
        <taxon>Spermatophyta</taxon>
        <taxon>Magnoliopsida</taxon>
        <taxon>eudicotyledons</taxon>
        <taxon>Gunneridae</taxon>
        <taxon>Pentapetalae</taxon>
        <taxon>rosids</taxon>
        <taxon>malvids</taxon>
        <taxon>Brassicales</taxon>
        <taxon>Brassicaceae</taxon>
        <taxon>Brassiceae</taxon>
        <taxon>Brassica</taxon>
    </lineage>
</organism>